<keyword evidence="1" id="KW-0812">Transmembrane</keyword>
<dbReference type="AlphaFoldDB" id="H1XZ39"/>
<accession>H1XZ39</accession>
<dbReference type="HOGENOM" id="CLU_141616_0_0_10"/>
<protein>
    <recommendedName>
        <fullName evidence="4">Conjugative transposon protein TraF</fullName>
    </recommendedName>
</protein>
<proteinExistence type="predicted"/>
<sequence length="109" mass="12194">MSSVYSINKGINRPIMFRGLKAQYIGYLAGGLVALIVLFAILYISGVNTYACLLIIFGSGTGLITVVSRLSHKYGRFGLMKRQAKRSLPDYLWSGSRKVFRLLRKEDTL</sequence>
<keyword evidence="1" id="KW-1133">Transmembrane helix</keyword>
<dbReference type="RefSeq" id="WP_008504169.1">
    <property type="nucleotide sequence ID" value="NZ_CM001403.1"/>
</dbReference>
<dbReference type="eggNOG" id="ENOG502ZR4G">
    <property type="taxonomic scope" value="Bacteria"/>
</dbReference>
<feature type="transmembrane region" description="Helical" evidence="1">
    <location>
        <begin position="50"/>
        <end position="72"/>
    </location>
</feature>
<keyword evidence="1" id="KW-0472">Membrane</keyword>
<evidence type="ECO:0000313" key="2">
    <source>
        <dbReference type="EMBL" id="EHQ24624.1"/>
    </source>
</evidence>
<evidence type="ECO:0000313" key="3">
    <source>
        <dbReference type="Proteomes" id="UP000002774"/>
    </source>
</evidence>
<organism evidence="2 3">
    <name type="scientific">Mucilaginibacter paludis DSM 18603</name>
    <dbReference type="NCBI Taxonomy" id="714943"/>
    <lineage>
        <taxon>Bacteria</taxon>
        <taxon>Pseudomonadati</taxon>
        <taxon>Bacteroidota</taxon>
        <taxon>Sphingobacteriia</taxon>
        <taxon>Sphingobacteriales</taxon>
        <taxon>Sphingobacteriaceae</taxon>
        <taxon>Mucilaginibacter</taxon>
    </lineage>
</organism>
<gene>
    <name evidence="2" type="ORF">Mucpa_0430</name>
</gene>
<dbReference type="OrthoDB" id="1273979at2"/>
<keyword evidence="3" id="KW-1185">Reference proteome</keyword>
<dbReference type="EMBL" id="CM001403">
    <property type="protein sequence ID" value="EHQ24624.1"/>
    <property type="molecule type" value="Genomic_DNA"/>
</dbReference>
<feature type="transmembrane region" description="Helical" evidence="1">
    <location>
        <begin position="24"/>
        <end position="44"/>
    </location>
</feature>
<dbReference type="InterPro" id="IPR025407">
    <property type="entry name" value="DUF4133"/>
</dbReference>
<dbReference type="Proteomes" id="UP000002774">
    <property type="component" value="Chromosome"/>
</dbReference>
<evidence type="ECO:0008006" key="4">
    <source>
        <dbReference type="Google" id="ProtNLM"/>
    </source>
</evidence>
<reference evidence="2" key="1">
    <citation type="submission" date="2011-09" db="EMBL/GenBank/DDBJ databases">
        <title>The permanent draft genome of Mucilaginibacter paludis DSM 18603.</title>
        <authorList>
            <consortium name="US DOE Joint Genome Institute (JGI-PGF)"/>
            <person name="Lucas S."/>
            <person name="Han J."/>
            <person name="Lapidus A."/>
            <person name="Bruce D."/>
            <person name="Goodwin L."/>
            <person name="Pitluck S."/>
            <person name="Peters L."/>
            <person name="Kyrpides N."/>
            <person name="Mavromatis K."/>
            <person name="Ivanova N."/>
            <person name="Mikhailova N."/>
            <person name="Held B."/>
            <person name="Detter J.C."/>
            <person name="Tapia R."/>
            <person name="Han C."/>
            <person name="Land M."/>
            <person name="Hauser L."/>
            <person name="Markowitz V."/>
            <person name="Cheng J.-F."/>
            <person name="Hugenholtz P."/>
            <person name="Woyke T."/>
            <person name="Wu D."/>
            <person name="Tindall B."/>
            <person name="Brambilla E."/>
            <person name="Klenk H.-P."/>
            <person name="Eisen J.A."/>
        </authorList>
    </citation>
    <scope>NUCLEOTIDE SEQUENCE [LARGE SCALE GENOMIC DNA]</scope>
    <source>
        <strain evidence="2">DSM 18603</strain>
    </source>
</reference>
<dbReference type="STRING" id="714943.Mucpa_0430"/>
<evidence type="ECO:0000256" key="1">
    <source>
        <dbReference type="SAM" id="Phobius"/>
    </source>
</evidence>
<name>H1XZ39_9SPHI</name>
<dbReference type="Pfam" id="PF13571">
    <property type="entry name" value="DUF4133"/>
    <property type="match status" value="1"/>
</dbReference>